<protein>
    <recommendedName>
        <fullName evidence="3">Serine protease</fullName>
    </recommendedName>
</protein>
<dbReference type="PANTHER" id="PTHR14389:SF3">
    <property type="entry name" value="PROTEIN FAM111A-LIKE"/>
    <property type="match status" value="1"/>
</dbReference>
<reference evidence="1" key="2">
    <citation type="submission" date="2025-09" db="UniProtKB">
        <authorList>
            <consortium name="Ensembl"/>
        </authorList>
    </citation>
    <scope>IDENTIFICATION</scope>
</reference>
<dbReference type="PANTHER" id="PTHR14389">
    <property type="entry name" value="SI:CH1073-475A24.1"/>
    <property type="match status" value="1"/>
</dbReference>
<reference evidence="1" key="1">
    <citation type="submission" date="2025-08" db="UniProtKB">
        <authorList>
            <consortium name="Ensembl"/>
        </authorList>
    </citation>
    <scope>IDENTIFICATION</scope>
</reference>
<dbReference type="GO" id="GO:0000785">
    <property type="term" value="C:chromatin"/>
    <property type="evidence" value="ECO:0007669"/>
    <property type="project" value="TreeGrafter"/>
</dbReference>
<dbReference type="GO" id="GO:0006260">
    <property type="term" value="P:DNA replication"/>
    <property type="evidence" value="ECO:0007669"/>
    <property type="project" value="TreeGrafter"/>
</dbReference>
<dbReference type="SUPFAM" id="SSF50494">
    <property type="entry name" value="Trypsin-like serine proteases"/>
    <property type="match status" value="1"/>
</dbReference>
<evidence type="ECO:0008006" key="3">
    <source>
        <dbReference type="Google" id="ProtNLM"/>
    </source>
</evidence>
<dbReference type="Pfam" id="PF13365">
    <property type="entry name" value="Trypsin_2"/>
    <property type="match status" value="1"/>
</dbReference>
<organism evidence="1 2">
    <name type="scientific">Monopterus albus</name>
    <name type="common">Swamp eel</name>
    <dbReference type="NCBI Taxonomy" id="43700"/>
    <lineage>
        <taxon>Eukaryota</taxon>
        <taxon>Metazoa</taxon>
        <taxon>Chordata</taxon>
        <taxon>Craniata</taxon>
        <taxon>Vertebrata</taxon>
        <taxon>Euteleostomi</taxon>
        <taxon>Actinopterygii</taxon>
        <taxon>Neopterygii</taxon>
        <taxon>Teleostei</taxon>
        <taxon>Neoteleostei</taxon>
        <taxon>Acanthomorphata</taxon>
        <taxon>Anabantaria</taxon>
        <taxon>Synbranchiformes</taxon>
        <taxon>Synbranchidae</taxon>
        <taxon>Monopterus</taxon>
    </lineage>
</organism>
<dbReference type="Gene3D" id="2.40.10.10">
    <property type="entry name" value="Trypsin-like serine proteases"/>
    <property type="match status" value="2"/>
</dbReference>
<dbReference type="InterPro" id="IPR043504">
    <property type="entry name" value="Peptidase_S1_PA_chymotrypsin"/>
</dbReference>
<dbReference type="GO" id="GO:0005634">
    <property type="term" value="C:nucleus"/>
    <property type="evidence" value="ECO:0007669"/>
    <property type="project" value="TreeGrafter"/>
</dbReference>
<evidence type="ECO:0000313" key="1">
    <source>
        <dbReference type="Ensembl" id="ENSMALP00000003690.1"/>
    </source>
</evidence>
<evidence type="ECO:0000313" key="2">
    <source>
        <dbReference type="Proteomes" id="UP000261600"/>
    </source>
</evidence>
<dbReference type="AlphaFoldDB" id="A0A3Q3Q3L7"/>
<name>A0A3Q3Q3L7_MONAL</name>
<proteinExistence type="predicted"/>
<dbReference type="Proteomes" id="UP000261600">
    <property type="component" value="Unplaced"/>
</dbReference>
<sequence length="475" mass="54988">MYHSSSEELRNKWLDENVVIRLGQGHMEYVVATHFPCTCISDRELVTIFYQPKTAEKIQDQNYTIYPREEYSVFYIDTIGGKNAKSKKKFRNNVFTKFKYLRVYAEKGMTVEQALKRDGRFTDDLGGFSLSDNDHSKIKIERTQPVDNQDDKKLKLCYRHETQQRGISVGTEEIYELPRKQFPDLIKLLESRFPGDSFRKEIDLRKENFGKIQASFSEVHRVRKLLKLGNSVCKVIVEGVCQGTGFVLFDNFILTNVHLFREFKDCIEGRNLKDGIDVFALFNYDDPEPKTNYYYFRGEKTLIDIDGDLDYAIIELNPEGLLKKFGPMPPNGEACIIGHPAGGVKKMDPTCIIEKEKREQAVDEHLWPYRETVFIIHSIRQLITNQGIEDIMMGGNKAEQVVTYNTFMYHGSSGSPVFDGQCRVFGLHTAGYVYEFRNMEEPDKPSCTEKTSWCRIQNLQVYSKMKCVKLLLKAL</sequence>
<keyword evidence="2" id="KW-1185">Reference proteome</keyword>
<accession>A0A3Q3Q3L7</accession>
<dbReference type="Ensembl" id="ENSMALT00000003785.1">
    <property type="protein sequence ID" value="ENSMALP00000003690.1"/>
    <property type="gene ID" value="ENSMALG00000002686.1"/>
</dbReference>
<dbReference type="InterPro" id="IPR009003">
    <property type="entry name" value="Peptidase_S1_PA"/>
</dbReference>